<dbReference type="PIRSF" id="PIRSF035652">
    <property type="entry name" value="CHP02436"/>
    <property type="match status" value="1"/>
</dbReference>
<evidence type="ECO:0000313" key="1">
    <source>
        <dbReference type="EMBL" id="SDS07848.1"/>
    </source>
</evidence>
<protein>
    <submittedName>
        <fullName evidence="1">Four helix bundle protein</fullName>
    </submittedName>
</protein>
<dbReference type="NCBIfam" id="TIGR02436">
    <property type="entry name" value="four helix bundle protein"/>
    <property type="match status" value="1"/>
</dbReference>
<dbReference type="InterPro" id="IPR036583">
    <property type="entry name" value="23S_rRNA_IVS_sf"/>
</dbReference>
<accession>A0A1H1P974</accession>
<dbReference type="STRING" id="652787.SAMN05216490_0498"/>
<dbReference type="PANTHER" id="PTHR38471">
    <property type="entry name" value="FOUR HELIX BUNDLE PROTEIN"/>
    <property type="match status" value="1"/>
</dbReference>
<dbReference type="Pfam" id="PF05635">
    <property type="entry name" value="23S_rRNA_IVP"/>
    <property type="match status" value="1"/>
</dbReference>
<dbReference type="RefSeq" id="WP_091368740.1">
    <property type="nucleotide sequence ID" value="NZ_LT629740.1"/>
</dbReference>
<keyword evidence="2" id="KW-1185">Reference proteome</keyword>
<sequence>MESKPNLIVDLTFSFSLKIISFTEILESNKKYNMANQLFRSGTSIGANVREAQGAESKGDFRHKCKIAYKEAEETEYWLSLCKHADNYPFEESMYSDIKSIIKILGKIISSTH</sequence>
<evidence type="ECO:0000313" key="2">
    <source>
        <dbReference type="Proteomes" id="UP000199679"/>
    </source>
</evidence>
<reference evidence="1 2" key="1">
    <citation type="submission" date="2016-10" db="EMBL/GenBank/DDBJ databases">
        <authorList>
            <person name="de Groot N.N."/>
        </authorList>
    </citation>
    <scope>NUCLEOTIDE SEQUENCE [LARGE SCALE GENOMIC DNA]</scope>
    <source>
        <strain evidence="1 2">MP1X4</strain>
    </source>
</reference>
<dbReference type="PANTHER" id="PTHR38471:SF2">
    <property type="entry name" value="FOUR HELIX BUNDLE PROTEIN"/>
    <property type="match status" value="1"/>
</dbReference>
<proteinExistence type="predicted"/>
<dbReference type="SUPFAM" id="SSF158446">
    <property type="entry name" value="IVS-encoded protein-like"/>
    <property type="match status" value="1"/>
</dbReference>
<dbReference type="Gene3D" id="1.20.1440.60">
    <property type="entry name" value="23S rRNA-intervening sequence"/>
    <property type="match status" value="1"/>
</dbReference>
<dbReference type="Proteomes" id="UP000199679">
    <property type="component" value="Chromosome I"/>
</dbReference>
<organism evidence="1 2">
    <name type="scientific">Mucilaginibacter mallensis</name>
    <dbReference type="NCBI Taxonomy" id="652787"/>
    <lineage>
        <taxon>Bacteria</taxon>
        <taxon>Pseudomonadati</taxon>
        <taxon>Bacteroidota</taxon>
        <taxon>Sphingobacteriia</taxon>
        <taxon>Sphingobacteriales</taxon>
        <taxon>Sphingobacteriaceae</taxon>
        <taxon>Mucilaginibacter</taxon>
    </lineage>
</organism>
<dbReference type="EMBL" id="LT629740">
    <property type="protein sequence ID" value="SDS07848.1"/>
    <property type="molecule type" value="Genomic_DNA"/>
</dbReference>
<gene>
    <name evidence="1" type="ORF">SAMN05216490_0498</name>
</gene>
<dbReference type="OrthoDB" id="285993at2"/>
<dbReference type="InterPro" id="IPR012657">
    <property type="entry name" value="23S_rRNA-intervening_sequence"/>
</dbReference>
<name>A0A1H1P974_MUCMA</name>
<dbReference type="AlphaFoldDB" id="A0A1H1P974"/>